<dbReference type="RefSeq" id="WP_346162154.1">
    <property type="nucleotide sequence ID" value="NZ_BAAAOQ010000003.1"/>
</dbReference>
<organism evidence="1 2">
    <name type="scientific">Streptomyces bangladeshensis</name>
    <dbReference type="NCBI Taxonomy" id="295352"/>
    <lineage>
        <taxon>Bacteria</taxon>
        <taxon>Bacillati</taxon>
        <taxon>Actinomycetota</taxon>
        <taxon>Actinomycetes</taxon>
        <taxon>Kitasatosporales</taxon>
        <taxon>Streptomycetaceae</taxon>
        <taxon>Streptomyces</taxon>
    </lineage>
</organism>
<proteinExistence type="predicted"/>
<evidence type="ECO:0000313" key="2">
    <source>
        <dbReference type="Proteomes" id="UP001501391"/>
    </source>
</evidence>
<sequence>MVNGELTRRVYAAAEAAGPGATRVEVAEAVCREVAAWLDEEAVLYSAKLTSSRRGIREPSSGDLAHRDVIEQIGDHLARVGDERTPS</sequence>
<keyword evidence="2" id="KW-1185">Reference proteome</keyword>
<name>A0ABN3BCZ0_9ACTN</name>
<gene>
    <name evidence="1" type="ORF">GCM10009787_11260</name>
</gene>
<accession>A0ABN3BCZ0</accession>
<reference evidence="1 2" key="1">
    <citation type="journal article" date="2019" name="Int. J. Syst. Evol. Microbiol.">
        <title>The Global Catalogue of Microorganisms (GCM) 10K type strain sequencing project: providing services to taxonomists for standard genome sequencing and annotation.</title>
        <authorList>
            <consortium name="The Broad Institute Genomics Platform"/>
            <consortium name="The Broad Institute Genome Sequencing Center for Infectious Disease"/>
            <person name="Wu L."/>
            <person name="Ma J."/>
        </authorList>
    </citation>
    <scope>NUCLEOTIDE SEQUENCE [LARGE SCALE GENOMIC DNA]</scope>
    <source>
        <strain evidence="1 2">JCM 14924</strain>
    </source>
</reference>
<dbReference type="EMBL" id="BAAAOQ010000003">
    <property type="protein sequence ID" value="GAA2192676.1"/>
    <property type="molecule type" value="Genomic_DNA"/>
</dbReference>
<protein>
    <submittedName>
        <fullName evidence="1">Uncharacterized protein</fullName>
    </submittedName>
</protein>
<dbReference type="Proteomes" id="UP001501391">
    <property type="component" value="Unassembled WGS sequence"/>
</dbReference>
<evidence type="ECO:0000313" key="1">
    <source>
        <dbReference type="EMBL" id="GAA2192676.1"/>
    </source>
</evidence>
<comment type="caution">
    <text evidence="1">The sequence shown here is derived from an EMBL/GenBank/DDBJ whole genome shotgun (WGS) entry which is preliminary data.</text>
</comment>